<evidence type="ECO:0000256" key="2">
    <source>
        <dbReference type="SAM" id="SignalP"/>
    </source>
</evidence>
<sequence length="118" mass="12727">MAGATMVAWHSTLISVDVTTCEPVAAFCSSDEEGEDENVLLFLPIAPEIEDPEDGWAATQETVTPIETPEKMEPSAKRPKSKTYDISLKIAPLEQTLPFGGKNKPAAGSKKVTGRPRK</sequence>
<proteinExistence type="predicted"/>
<feature type="signal peptide" evidence="2">
    <location>
        <begin position="1"/>
        <end position="21"/>
    </location>
</feature>
<keyword evidence="4" id="KW-1185">Reference proteome</keyword>
<accession>A0A4C1X557</accession>
<reference evidence="3 4" key="1">
    <citation type="journal article" date="2019" name="Commun. Biol.">
        <title>The bagworm genome reveals a unique fibroin gene that provides high tensile strength.</title>
        <authorList>
            <person name="Kono N."/>
            <person name="Nakamura H."/>
            <person name="Ohtoshi R."/>
            <person name="Tomita M."/>
            <person name="Numata K."/>
            <person name="Arakawa K."/>
        </authorList>
    </citation>
    <scope>NUCLEOTIDE SEQUENCE [LARGE SCALE GENOMIC DNA]</scope>
</reference>
<organism evidence="3 4">
    <name type="scientific">Eumeta variegata</name>
    <name type="common">Bagworm moth</name>
    <name type="synonym">Eumeta japonica</name>
    <dbReference type="NCBI Taxonomy" id="151549"/>
    <lineage>
        <taxon>Eukaryota</taxon>
        <taxon>Metazoa</taxon>
        <taxon>Ecdysozoa</taxon>
        <taxon>Arthropoda</taxon>
        <taxon>Hexapoda</taxon>
        <taxon>Insecta</taxon>
        <taxon>Pterygota</taxon>
        <taxon>Neoptera</taxon>
        <taxon>Endopterygota</taxon>
        <taxon>Lepidoptera</taxon>
        <taxon>Glossata</taxon>
        <taxon>Ditrysia</taxon>
        <taxon>Tineoidea</taxon>
        <taxon>Psychidae</taxon>
        <taxon>Oiketicinae</taxon>
        <taxon>Eumeta</taxon>
    </lineage>
</organism>
<evidence type="ECO:0000256" key="1">
    <source>
        <dbReference type="SAM" id="MobiDB-lite"/>
    </source>
</evidence>
<name>A0A4C1X557_EUMVA</name>
<dbReference type="Proteomes" id="UP000299102">
    <property type="component" value="Unassembled WGS sequence"/>
</dbReference>
<feature type="chain" id="PRO_5020027595" evidence="2">
    <location>
        <begin position="22"/>
        <end position="118"/>
    </location>
</feature>
<comment type="caution">
    <text evidence="3">The sequence shown here is derived from an EMBL/GenBank/DDBJ whole genome shotgun (WGS) entry which is preliminary data.</text>
</comment>
<dbReference type="STRING" id="151549.A0A4C1X557"/>
<protein>
    <submittedName>
        <fullName evidence="3">Retinoblastoma-binding protein 5 homolog</fullName>
    </submittedName>
</protein>
<dbReference type="AlphaFoldDB" id="A0A4C1X557"/>
<evidence type="ECO:0000313" key="4">
    <source>
        <dbReference type="Proteomes" id="UP000299102"/>
    </source>
</evidence>
<keyword evidence="2" id="KW-0732">Signal</keyword>
<dbReference type="OrthoDB" id="196858at2759"/>
<dbReference type="EMBL" id="BGZK01000747">
    <property type="protein sequence ID" value="GBP58881.1"/>
    <property type="molecule type" value="Genomic_DNA"/>
</dbReference>
<gene>
    <name evidence="3" type="primary">Rbbp5</name>
    <name evidence="3" type="ORF">EVAR_54675_1</name>
</gene>
<feature type="region of interest" description="Disordered" evidence="1">
    <location>
        <begin position="64"/>
        <end position="118"/>
    </location>
</feature>
<evidence type="ECO:0000313" key="3">
    <source>
        <dbReference type="EMBL" id="GBP58881.1"/>
    </source>
</evidence>